<evidence type="ECO:0000313" key="10">
    <source>
        <dbReference type="Proteomes" id="UP000193144"/>
    </source>
</evidence>
<organism evidence="9 10">
    <name type="scientific">Clohesyomyces aquaticus</name>
    <dbReference type="NCBI Taxonomy" id="1231657"/>
    <lineage>
        <taxon>Eukaryota</taxon>
        <taxon>Fungi</taxon>
        <taxon>Dikarya</taxon>
        <taxon>Ascomycota</taxon>
        <taxon>Pezizomycotina</taxon>
        <taxon>Dothideomycetes</taxon>
        <taxon>Pleosporomycetidae</taxon>
        <taxon>Pleosporales</taxon>
        <taxon>Lindgomycetaceae</taxon>
        <taxon>Clohesyomyces</taxon>
    </lineage>
</organism>
<dbReference type="PANTHER" id="PTHR15641">
    <property type="entry name" value="ELONGATOR COMPLEX PROTEIN 5"/>
    <property type="match status" value="1"/>
</dbReference>
<dbReference type="PANTHER" id="PTHR15641:SF1">
    <property type="entry name" value="ELONGATOR COMPLEX PROTEIN 5"/>
    <property type="match status" value="1"/>
</dbReference>
<evidence type="ECO:0000313" key="9">
    <source>
        <dbReference type="EMBL" id="ORY10250.1"/>
    </source>
</evidence>
<keyword evidence="6" id="KW-0963">Cytoplasm</keyword>
<dbReference type="OrthoDB" id="166907at2759"/>
<dbReference type="InterPro" id="IPR027417">
    <property type="entry name" value="P-loop_NTPase"/>
</dbReference>
<evidence type="ECO:0000256" key="2">
    <source>
        <dbReference type="ARBA" id="ARBA00004496"/>
    </source>
</evidence>
<dbReference type="GO" id="GO:0005829">
    <property type="term" value="C:cytosol"/>
    <property type="evidence" value="ECO:0007669"/>
    <property type="project" value="TreeGrafter"/>
</dbReference>
<keyword evidence="10" id="KW-1185">Reference proteome</keyword>
<evidence type="ECO:0000256" key="8">
    <source>
        <dbReference type="ARBA" id="ARBA00023242"/>
    </source>
</evidence>
<dbReference type="AlphaFoldDB" id="A0A1Y1ZJ13"/>
<dbReference type="Proteomes" id="UP000193144">
    <property type="component" value="Unassembled WGS sequence"/>
</dbReference>
<dbReference type="Pfam" id="PF10483">
    <property type="entry name" value="Elong_Iki1"/>
    <property type="match status" value="1"/>
</dbReference>
<dbReference type="GO" id="GO:0002098">
    <property type="term" value="P:tRNA wobble uridine modification"/>
    <property type="evidence" value="ECO:0007669"/>
    <property type="project" value="InterPro"/>
</dbReference>
<dbReference type="CDD" id="cd19496">
    <property type="entry name" value="Elp5"/>
    <property type="match status" value="1"/>
</dbReference>
<dbReference type="Gene3D" id="3.40.50.300">
    <property type="entry name" value="P-loop containing nucleotide triphosphate hydrolases"/>
    <property type="match status" value="1"/>
</dbReference>
<comment type="caution">
    <text evidence="9">The sequence shown here is derived from an EMBL/GenBank/DDBJ whole genome shotgun (WGS) entry which is preliminary data.</text>
</comment>
<dbReference type="GO" id="GO:0033588">
    <property type="term" value="C:elongator holoenzyme complex"/>
    <property type="evidence" value="ECO:0007669"/>
    <property type="project" value="InterPro"/>
</dbReference>
<evidence type="ECO:0000256" key="5">
    <source>
        <dbReference type="ARBA" id="ARBA00020264"/>
    </source>
</evidence>
<dbReference type="InterPro" id="IPR019519">
    <property type="entry name" value="Elp5"/>
</dbReference>
<dbReference type="UniPathway" id="UPA00988"/>
<evidence type="ECO:0000256" key="3">
    <source>
        <dbReference type="ARBA" id="ARBA00005043"/>
    </source>
</evidence>
<protein>
    <recommendedName>
        <fullName evidence="5">Elongator complex protein 5</fullName>
    </recommendedName>
</protein>
<dbReference type="GO" id="GO:0005634">
    <property type="term" value="C:nucleus"/>
    <property type="evidence" value="ECO:0007669"/>
    <property type="project" value="UniProtKB-SubCell"/>
</dbReference>
<dbReference type="EMBL" id="MCFA01000075">
    <property type="protein sequence ID" value="ORY10250.1"/>
    <property type="molecule type" value="Genomic_DNA"/>
</dbReference>
<keyword evidence="8" id="KW-0539">Nucleus</keyword>
<accession>A0A1Y1ZJ13</accession>
<evidence type="ECO:0000256" key="4">
    <source>
        <dbReference type="ARBA" id="ARBA00009567"/>
    </source>
</evidence>
<gene>
    <name evidence="9" type="ORF">BCR34DRAFT_567116</name>
</gene>
<proteinExistence type="inferred from homology"/>
<comment type="subcellular location">
    <subcellularLocation>
        <location evidence="2">Cytoplasm</location>
    </subcellularLocation>
    <subcellularLocation>
        <location evidence="1">Nucleus</location>
    </subcellularLocation>
</comment>
<dbReference type="GO" id="GO:0000049">
    <property type="term" value="F:tRNA binding"/>
    <property type="evidence" value="ECO:0007669"/>
    <property type="project" value="TreeGrafter"/>
</dbReference>
<comment type="similarity">
    <text evidence="4">Belongs to the ELP5 family.</text>
</comment>
<sequence>MATTATMLAGIDISKIDWNAFLADAPHELIASFPPEFEAAIRIKAARATKHERKQRKSLIRSGQVQLVPALDPASDSESVGNQAIAKPRNPFRRKTGRLGMPLPMTLAQHLRHSVLVMSQVLNVRLHRSPFTLVLDDLEQPATHLINGIITRALSRRVNVVFLSFDTPGTHPAVRFIPAFGLHANHTGDQLLAEVERAIGGTKDSLVIVDSLHDLFDNKGVDPCALVNLVNNTSSYIVGVHHQDFVAPITEPYAIKSLDVAKHMATAILACKSLAHVLAAKAAKQRSLPEPTHGMLEDTEGIVQSITGNDRRGTVVEAEFRRVSGRPEFENFWVRRCLTSDFEQPPAGFPFGPLKKEFVMCLDEFPLYSNQETVDKILTKHDETDMTFKLDLTMRQKEARDSVILPYFDAQSGEGGEGGRILYDMGAEDDFDEEEDEI</sequence>
<comment type="pathway">
    <text evidence="3">tRNA modification; 5-methoxycarbonylmethyl-2-thiouridine-tRNA biosynthesis.</text>
</comment>
<keyword evidence="7" id="KW-0819">tRNA processing</keyword>
<evidence type="ECO:0000256" key="7">
    <source>
        <dbReference type="ARBA" id="ARBA00022694"/>
    </source>
</evidence>
<reference evidence="9 10" key="1">
    <citation type="submission" date="2016-07" db="EMBL/GenBank/DDBJ databases">
        <title>Pervasive Adenine N6-methylation of Active Genes in Fungi.</title>
        <authorList>
            <consortium name="DOE Joint Genome Institute"/>
            <person name="Mondo S.J."/>
            <person name="Dannebaum R.O."/>
            <person name="Kuo R.C."/>
            <person name="Labutti K."/>
            <person name="Haridas S."/>
            <person name="Kuo A."/>
            <person name="Salamov A."/>
            <person name="Ahrendt S.R."/>
            <person name="Lipzen A."/>
            <person name="Sullivan W."/>
            <person name="Andreopoulos W.B."/>
            <person name="Clum A."/>
            <person name="Lindquist E."/>
            <person name="Daum C."/>
            <person name="Ramamoorthy G.K."/>
            <person name="Gryganskyi A."/>
            <person name="Culley D."/>
            <person name="Magnuson J.K."/>
            <person name="James T.Y."/>
            <person name="O'Malley M.A."/>
            <person name="Stajich J.E."/>
            <person name="Spatafora J.W."/>
            <person name="Visel A."/>
            <person name="Grigoriev I.V."/>
        </authorList>
    </citation>
    <scope>NUCLEOTIDE SEQUENCE [LARGE SCALE GENOMIC DNA]</scope>
    <source>
        <strain evidence="9 10">CBS 115471</strain>
    </source>
</reference>
<dbReference type="STRING" id="1231657.A0A1Y1ZJ13"/>
<evidence type="ECO:0000256" key="6">
    <source>
        <dbReference type="ARBA" id="ARBA00022490"/>
    </source>
</evidence>
<name>A0A1Y1ZJ13_9PLEO</name>
<evidence type="ECO:0000256" key="1">
    <source>
        <dbReference type="ARBA" id="ARBA00004123"/>
    </source>
</evidence>